<feature type="compositionally biased region" description="Basic residues" evidence="1">
    <location>
        <begin position="151"/>
        <end position="165"/>
    </location>
</feature>
<feature type="region of interest" description="Disordered" evidence="1">
    <location>
        <begin position="140"/>
        <end position="204"/>
    </location>
</feature>
<feature type="region of interest" description="Disordered" evidence="1">
    <location>
        <begin position="1"/>
        <end position="39"/>
    </location>
</feature>
<keyword evidence="2" id="KW-1133">Transmembrane helix</keyword>
<gene>
    <name evidence="3" type="ORF">BCR44DRAFT_1446396</name>
</gene>
<protein>
    <submittedName>
        <fullName evidence="3">Uncharacterized protein</fullName>
    </submittedName>
</protein>
<keyword evidence="2" id="KW-0472">Membrane</keyword>
<feature type="region of interest" description="Disordered" evidence="1">
    <location>
        <begin position="361"/>
        <end position="427"/>
    </location>
</feature>
<name>A0A1Y2H655_9FUNG</name>
<feature type="region of interest" description="Disordered" evidence="1">
    <location>
        <begin position="441"/>
        <end position="476"/>
    </location>
</feature>
<dbReference type="Proteomes" id="UP000193411">
    <property type="component" value="Unassembled WGS sequence"/>
</dbReference>
<evidence type="ECO:0000256" key="1">
    <source>
        <dbReference type="SAM" id="MobiDB-lite"/>
    </source>
</evidence>
<feature type="transmembrane region" description="Helical" evidence="2">
    <location>
        <begin position="212"/>
        <end position="234"/>
    </location>
</feature>
<dbReference type="OrthoDB" id="5551597at2759"/>
<dbReference type="EMBL" id="MCFL01000105">
    <property type="protein sequence ID" value="ORZ30067.1"/>
    <property type="molecule type" value="Genomic_DNA"/>
</dbReference>
<evidence type="ECO:0000313" key="4">
    <source>
        <dbReference type="Proteomes" id="UP000193411"/>
    </source>
</evidence>
<proteinExistence type="predicted"/>
<keyword evidence="4" id="KW-1185">Reference proteome</keyword>
<comment type="caution">
    <text evidence="3">The sequence shown here is derived from an EMBL/GenBank/DDBJ whole genome shotgun (WGS) entry which is preliminary data.</text>
</comment>
<dbReference type="AlphaFoldDB" id="A0A1Y2H655"/>
<reference evidence="3 4" key="1">
    <citation type="submission" date="2016-07" db="EMBL/GenBank/DDBJ databases">
        <title>Pervasive Adenine N6-methylation of Active Genes in Fungi.</title>
        <authorList>
            <consortium name="DOE Joint Genome Institute"/>
            <person name="Mondo S.J."/>
            <person name="Dannebaum R.O."/>
            <person name="Kuo R.C."/>
            <person name="Labutti K."/>
            <person name="Haridas S."/>
            <person name="Kuo A."/>
            <person name="Salamov A."/>
            <person name="Ahrendt S.R."/>
            <person name="Lipzen A."/>
            <person name="Sullivan W."/>
            <person name="Andreopoulos W.B."/>
            <person name="Clum A."/>
            <person name="Lindquist E."/>
            <person name="Daum C."/>
            <person name="Ramamoorthy G.K."/>
            <person name="Gryganskyi A."/>
            <person name="Culley D."/>
            <person name="Magnuson J.K."/>
            <person name="James T.Y."/>
            <person name="O'Malley M.A."/>
            <person name="Stajich J.E."/>
            <person name="Spatafora J.W."/>
            <person name="Visel A."/>
            <person name="Grigoriev I.V."/>
        </authorList>
    </citation>
    <scope>NUCLEOTIDE SEQUENCE [LARGE SCALE GENOMIC DNA]</scope>
    <source>
        <strain evidence="3 4">PL171</strain>
    </source>
</reference>
<organism evidence="3 4">
    <name type="scientific">Catenaria anguillulae PL171</name>
    <dbReference type="NCBI Taxonomy" id="765915"/>
    <lineage>
        <taxon>Eukaryota</taxon>
        <taxon>Fungi</taxon>
        <taxon>Fungi incertae sedis</taxon>
        <taxon>Blastocladiomycota</taxon>
        <taxon>Blastocladiomycetes</taxon>
        <taxon>Blastocladiales</taxon>
        <taxon>Catenariaceae</taxon>
        <taxon>Catenaria</taxon>
    </lineage>
</organism>
<evidence type="ECO:0000313" key="3">
    <source>
        <dbReference type="EMBL" id="ORZ30067.1"/>
    </source>
</evidence>
<accession>A0A1Y2H655</accession>
<feature type="compositionally biased region" description="Low complexity" evidence="1">
    <location>
        <begin position="179"/>
        <end position="204"/>
    </location>
</feature>
<evidence type="ECO:0000256" key="2">
    <source>
        <dbReference type="SAM" id="Phobius"/>
    </source>
</evidence>
<sequence length="724" mass="77428">MSASPPVPSIPTGSAGSGNANGGDQPPSSPNSSNTSSTTNVTFPLGSCCRLPLDLGPLPAHRASIDSAILQSPQQLAFRGCIVFPFGTLTGGLDVLFFARTEQFTCSRPLLRSSARQRRQPSLVLQPALRWPCRRAQAKNAPSVGLANQRPHCRHVGRPSPRRPHSSIVGPLTCSSRRPATMPDADPSSSAPQAPTSSPSLPAAPMSASDDVLVIVLATFSGIVALLLLAWIFARGTYSDHEVLVSPRFVSPPTAPVPMSPYTTGAGSMTAVVIDSPAKITKPGGHGGAKLLTSDTTDDITVVIRDTPMSGATTLDHGVEQVAAWGVCISPSPSNVGSLLSPCSDRSADSLLALPPLHMHEQKHHHLHHPNSLDVDRPVRSPTATAGSLLRRSLSIGRRERGSGLIRKSSTRRSKSNDSSSSPSQMDLAGCSVTLSSFGLRPCPPAARRPTSGKRGHNKHDDPNESHTTPPPTYSLSNDSRALLTDWFSMFQDLNDVATAYVGSAGRQHRAVVLVRLSSLLRPFLDNVISDQLYALSHGLNSASPSPVAPKPKYLHFLFQDVLASSPSEDPIALVVNKAIATFLADLTHAFPSLARSQVPRGTRYDTWSEYLWTQAMRWYRIKAQRPFAALVEPQPGSQVRERLMVVVGRAEELDEELGCEPSPPRASELVGAAEYEREHGDLDSHEDEAVVAWCVFPALVDLARSKVIAKARVYVGVDSGAVE</sequence>
<feature type="compositionally biased region" description="Low complexity" evidence="1">
    <location>
        <begin position="387"/>
        <end position="396"/>
    </location>
</feature>
<keyword evidence="2" id="KW-0812">Transmembrane</keyword>
<feature type="compositionally biased region" description="Low complexity" evidence="1">
    <location>
        <begin position="30"/>
        <end position="39"/>
    </location>
</feature>